<proteinExistence type="inferred from homology"/>
<keyword evidence="14" id="KW-0539">Nucleus</keyword>
<dbReference type="SMART" id="SM00355">
    <property type="entry name" value="ZnF_C2H2"/>
    <property type="match status" value="2"/>
</dbReference>
<dbReference type="InterPro" id="IPR036236">
    <property type="entry name" value="Znf_C2H2_sf"/>
</dbReference>
<evidence type="ECO:0000256" key="8">
    <source>
        <dbReference type="ARBA" id="ARBA00022737"/>
    </source>
</evidence>
<dbReference type="GO" id="GO:0006869">
    <property type="term" value="P:lipid transport"/>
    <property type="evidence" value="ECO:0007669"/>
    <property type="project" value="UniProtKB-KW"/>
</dbReference>
<accession>A0A8X7XBP7</accession>
<evidence type="ECO:0000256" key="12">
    <source>
        <dbReference type="ARBA" id="ARBA00023055"/>
    </source>
</evidence>
<dbReference type="InterPro" id="IPR056747">
    <property type="entry name" value="VPS13-like_M"/>
</dbReference>
<keyword evidence="5" id="KW-0813">Transport</keyword>
<comment type="subcellular location">
    <subcellularLocation>
        <location evidence="2">Membrane</location>
        <topology evidence="2">Multi-pass membrane protein</topology>
    </subcellularLocation>
    <subcellularLocation>
        <location evidence="1">Nucleus</location>
    </subcellularLocation>
</comment>
<evidence type="ECO:0000256" key="7">
    <source>
        <dbReference type="ARBA" id="ARBA00022723"/>
    </source>
</evidence>
<evidence type="ECO:0000256" key="2">
    <source>
        <dbReference type="ARBA" id="ARBA00004141"/>
    </source>
</evidence>
<evidence type="ECO:0000313" key="18">
    <source>
        <dbReference type="EMBL" id="KAG2465038.1"/>
    </source>
</evidence>
<dbReference type="GO" id="GO:0005634">
    <property type="term" value="C:nucleus"/>
    <property type="evidence" value="ECO:0007669"/>
    <property type="project" value="UniProtKB-SubCell"/>
</dbReference>
<dbReference type="PROSITE" id="PS00028">
    <property type="entry name" value="ZINC_FINGER_C2H2_1"/>
    <property type="match status" value="1"/>
</dbReference>
<feature type="non-terminal residue" evidence="18">
    <location>
        <position position="1"/>
    </location>
</feature>
<dbReference type="Pfam" id="PF25036">
    <property type="entry name" value="VPS13_VAB"/>
    <property type="match status" value="1"/>
</dbReference>
<evidence type="ECO:0000256" key="5">
    <source>
        <dbReference type="ARBA" id="ARBA00022448"/>
    </source>
</evidence>
<dbReference type="GO" id="GO:0016020">
    <property type="term" value="C:membrane"/>
    <property type="evidence" value="ECO:0007669"/>
    <property type="project" value="UniProtKB-SubCell"/>
</dbReference>
<organism evidence="18 19">
    <name type="scientific">Polypterus senegalus</name>
    <name type="common">Senegal bichir</name>
    <dbReference type="NCBI Taxonomy" id="55291"/>
    <lineage>
        <taxon>Eukaryota</taxon>
        <taxon>Metazoa</taxon>
        <taxon>Chordata</taxon>
        <taxon>Craniata</taxon>
        <taxon>Vertebrata</taxon>
        <taxon>Euteleostomi</taxon>
        <taxon>Actinopterygii</taxon>
        <taxon>Polypteriformes</taxon>
        <taxon>Polypteridae</taxon>
        <taxon>Polypterus</taxon>
    </lineage>
</organism>
<keyword evidence="10" id="KW-0862">Zinc</keyword>
<dbReference type="FunFam" id="3.30.160.60:FF:002571">
    <property type="entry name" value="Protein odd-skipped-related 2"/>
    <property type="match status" value="1"/>
</dbReference>
<evidence type="ECO:0000256" key="10">
    <source>
        <dbReference type="ARBA" id="ARBA00022833"/>
    </source>
</evidence>
<dbReference type="EMBL" id="JAATIS010002524">
    <property type="protein sequence ID" value="KAG2465038.1"/>
    <property type="molecule type" value="Genomic_DNA"/>
</dbReference>
<evidence type="ECO:0000256" key="16">
    <source>
        <dbReference type="SAM" id="MobiDB-lite"/>
    </source>
</evidence>
<keyword evidence="8" id="KW-0677">Repeat</keyword>
<dbReference type="Pfam" id="PF12624">
    <property type="entry name" value="VPS13_N"/>
    <property type="match status" value="1"/>
</dbReference>
<dbReference type="GO" id="GO:0008270">
    <property type="term" value="F:zinc ion binding"/>
    <property type="evidence" value="ECO:0007669"/>
    <property type="project" value="UniProtKB-KW"/>
</dbReference>
<feature type="domain" description="C2H2-type" evidence="17">
    <location>
        <begin position="194"/>
        <end position="213"/>
    </location>
</feature>
<feature type="region of interest" description="Disordered" evidence="16">
    <location>
        <begin position="1779"/>
        <end position="1814"/>
    </location>
</feature>
<dbReference type="Gene3D" id="3.30.160.60">
    <property type="entry name" value="Classic Zinc Finger"/>
    <property type="match status" value="2"/>
</dbReference>
<evidence type="ECO:0000256" key="14">
    <source>
        <dbReference type="ARBA" id="ARBA00023242"/>
    </source>
</evidence>
<evidence type="ECO:0000256" key="13">
    <source>
        <dbReference type="ARBA" id="ARBA00023136"/>
    </source>
</evidence>
<keyword evidence="13" id="KW-0472">Membrane</keyword>
<feature type="non-terminal residue" evidence="18">
    <location>
        <position position="3159"/>
    </location>
</feature>
<dbReference type="Pfam" id="PF25033">
    <property type="entry name" value="VPS13_M"/>
    <property type="match status" value="2"/>
</dbReference>
<evidence type="ECO:0000256" key="9">
    <source>
        <dbReference type="ARBA" id="ARBA00022771"/>
    </source>
</evidence>
<keyword evidence="19" id="KW-1185">Reference proteome</keyword>
<comment type="similarity">
    <text evidence="4">Belongs to the VPS13 family.</text>
</comment>
<keyword evidence="12" id="KW-0445">Lipid transport</keyword>
<keyword evidence="7" id="KW-0479">Metal-binding</keyword>
<protein>
    <submittedName>
        <fullName evidence="18">VP13B protein</fullName>
    </submittedName>
</protein>
<dbReference type="InterPro" id="IPR019334">
    <property type="entry name" value="TMEM170A/B/YPR153W-like"/>
</dbReference>
<dbReference type="Pfam" id="PF00096">
    <property type="entry name" value="zf-C2H2"/>
    <property type="match status" value="2"/>
</dbReference>
<dbReference type="InterPro" id="IPR026854">
    <property type="entry name" value="VPS13_N"/>
</dbReference>
<reference evidence="18 19" key="1">
    <citation type="journal article" date="2021" name="Cell">
        <title>Tracing the genetic footprints of vertebrate landing in non-teleost ray-finned fishes.</title>
        <authorList>
            <person name="Bi X."/>
            <person name="Wang K."/>
            <person name="Yang L."/>
            <person name="Pan H."/>
            <person name="Jiang H."/>
            <person name="Wei Q."/>
            <person name="Fang M."/>
            <person name="Yu H."/>
            <person name="Zhu C."/>
            <person name="Cai Y."/>
            <person name="He Y."/>
            <person name="Gan X."/>
            <person name="Zeng H."/>
            <person name="Yu D."/>
            <person name="Zhu Y."/>
            <person name="Jiang H."/>
            <person name="Qiu Q."/>
            <person name="Yang H."/>
            <person name="Zhang Y.E."/>
            <person name="Wang W."/>
            <person name="Zhu M."/>
            <person name="He S."/>
            <person name="Zhang G."/>
        </authorList>
    </citation>
    <scope>NUCLEOTIDE SEQUENCE [LARGE SCALE GENOMIC DNA]</scope>
    <source>
        <strain evidence="18">Bchr_013</strain>
    </source>
</reference>
<feature type="region of interest" description="Disordered" evidence="16">
    <location>
        <begin position="1881"/>
        <end position="1908"/>
    </location>
</feature>
<gene>
    <name evidence="18" type="primary">Vps13b_0</name>
    <name evidence="18" type="ORF">GTO96_0009768</name>
</gene>
<dbReference type="InterPro" id="IPR009543">
    <property type="entry name" value="VPS13_VAB"/>
</dbReference>
<evidence type="ECO:0000256" key="11">
    <source>
        <dbReference type="ARBA" id="ARBA00022989"/>
    </source>
</evidence>
<comment type="similarity">
    <text evidence="3">Belongs to the TMEM170 family.</text>
</comment>
<dbReference type="PANTHER" id="PTHR12517:SF0">
    <property type="entry name" value="INTERMEMBRANE LIPID TRANSFER PROTEIN VPS13B"/>
    <property type="match status" value="1"/>
</dbReference>
<evidence type="ECO:0000256" key="3">
    <source>
        <dbReference type="ARBA" id="ARBA00006325"/>
    </source>
</evidence>
<sequence>MGSKALPAPIPLHPPLQLTNYSFLQAVNTFPAAMDHLQGLYGLSAVQTMHMNHWTLGYPNMQGLRSTITEMAAAQGLMDARFPFPALPLAAHLFHPKPGVAHVIPALHKERPRFDFANLAIAATQEDPPKSGDLAKLTGAISEISKLSPDRKPTRGRLPSKTKKEFICKFCGRHFTKSYNLLIHERTHTDERPYTCDICHKAFRRQDHLRDHRHQALQLRAMREGVPAQLRPAAAQPDTQPPPGVLNLHTGGQKLTNGRTKREAQGTNPPSFAAFYRLWHRAETEVVLETYAKQSDTMLESYVTPLLMSYVNRYIKNLKPSDLQLSLWGGDVVLSKLELKLDVLEQELKLPFNFLSGHIHELRIHVPWTKLGSEPVVITINTMECILKLKDGEQDDHESCASSSTNRSTTESVKLMAKPRRVQQAHPADPDLPPGYVQSLIRRVINNVNIVVNNLILKYVEDDIVLSVNITSAECYTVDEFWDRAFMDISAPDLVLRKVINFSDCTVCLDKRNASGKIEFYQDPLLYKCSFRTRMHFSYDNINSKIPSVIKVQALVESLKLSITDQQLPMFIRIMQLAIALYYGEIGGHKEGEAQDMGTHTKETIINISGDESEATSPAQPGVQFQNPEIYLQQGEDDQQGWMSWAWSFVPAIVGTGEENEDKEFYDETDIGLQQRFQRSLIQKDPIVSVGFYCTKASITFKLTEMQTESSYYSPQKVKSKEVLCVEQEGMAVEVLMMGEKFFDCQFGFVGCQALCLKGIIGVKDFEENMNRCETDAVFFKCGESLNIKGMTYLTNSLFDYRSPENNAIRAEFILDGTHHKETYTEIAGMQRFGAFYMDYLYTMENSSGKGIGVQLDYSLINKDDDQSVIQETSVKRLVVGLMDLRLDSSAVHRILKMVACGLEHEYEPYSRAKSDTVDENRILPSVEDVAALEEFIPSRLTSVTILKMSITIPVAEFNLLDCLLPVIMGEKKSSLPVNASPFQPIRPLPALQIQVDKVNVEHSVPMYADDLVSTVSNLSQPSDNLLHHCYAHCYLKVFGFQAGITSLDSVGSFLPLAVVVPSFSTALYGKLLRLPMYWSKRPFVPITEYIFELPYFTIQATRAQTLLLQAICQSWTHNVGSGTPPGINEALLSEVYKAPGVKSQNLLPTLEGSIQNVELKYCSKSLVKCASGTVGSIKVCAKAPGASESVKEKLIPIIQGPSDTKDLYMSKWLNESRKPESLLAPDLIAFTVQVPQQMEDCHNSAVQSQNLVEWQYVNLKKSVILLYTTGSENLLENLEQPSATAPLAVPISKKKEDEASVGSTPLAKQLSNQASEYASSPVKTKTATESRPLSVPMKVIQNTPEIYVSPEEKMKELIGVLWNAVKRLTLQLEVQSCCIFLPSDTLPSPSTIVSGDIPGTVRSWYHNQSRMPATLVVCLPQIKVMSAGHKHMEPLQEIPFVASRPVLEEEVCIISELEDLSASVDMQDVYTKVKCKAGSFNIDHYRSSLEEGHRSRGRFGGVLLSCTDKLNRRTLLVRPTSKQDPFSHFSGFFPPVELPKRGKDKGKSAGQPMRNHTLTSRSLPLIYINTSVIRIFLPNVEEAQHETGFLKKEDTLVLKLGSLSMAPQADNPLTRTALRKDIYQRAVNLGILRDPGSEVEDRQYQIDLQSINIGTAHWDQLKPEKEGVKGGTLVEGERNSQNPALEWNMASSIRRHQERRAILTPILTDFSVRVTAAPAIIFTKQVSSDNSQTEEIVVCGHSLEMNVTTSLDFFLSVDQVQLLQQLVTANMVGLEPSRKTAEVSMQEQKKSAASKSGSAEASSRHSGAQDSGFGSDSAWIRIVQIEQMSGASHHRIARPLHKSSIVKNLNFIPFDIFVTASRISLMTYSSKLVSKLGSGTQEQTECERVGKSALNEPESDRDSASSQMDSIALLTAEELLGGNVVTPPELVHTPSSCHHRKQKLELSVFDMVLKGVAPDYKCTDMGKTLPEALDYSVFWLQTAAGEADTKTGIPPPLLSLQIRDFLNGPAELNVEILRPLKANPTVVKLDQMNDFLKKIIPDYSCDVNKQDLTNEVQAPKVQSSVQDQASVVKDTVAQEKAWKTVAFFQKIFVRTTQIVIVLETEPHPCRPSLVLSVSGWTASVNMKTGPKGTDNLLAASFLLELNNLLVKIGFNDRTRVLLGPTCCTLDTEANWCRHSGNSDLQQCLPKLLIDLKGGLMQIFWGQEHLNCISLLLDLLEEYYKKKGLSLKTPACQPSQHLVVPTSNRSQKTEHTSDDLRTGLFQYIQDTGSQKLPGIHEVVFYNETDDSPGMMLWRYPEPRVLTFVRITPVPFNTTEDPDISTADLGDVLQVPCTLEYWDELQRSFVSYREFSLSESKACELQLPSMTQGSEQKELVASDLWRIVLNNNPDATDEQSSDSECGSQIPCDQLVSPTALAACTRVDSCFAPWFVPSIGVSLQLACLEFRFCHHLDQLGKVPPKCLKPFISDKKLPAEQEYLVLSLKEPRVYIRQWSTISICRELQFSAELECKLLEFRNLTLRSLVKPFTVQGQVATSGSPKEHLFDGSVFVEPLLVDVGQYSIHSLDTALWAWQQNQHPEAEELVFSHFVICNDTHETLRFGQVDTDENVLLASLHCHQYSWRSHKSPQLLHICIEGWGNWRWSEPFSVDNVGTFIRTIQYKGRTASLIIKVQQLNGVQKQIIICGRQIMCSYLSQDIELRVVQHYIAADGQTVVKEHIDCLSAGQKLASYVLENLELTELCVRAKGDEEWSRDVHLESTLTDSSCIIQVPCSSGSLLYVWCTILILEPESQIQQRMVVFCPLFIMRSHLPDPVIIHIEKRSLGLKDSQIIPGQGQEEPLVNVESDLMHHLTFQAREEDEASQCAVPVSTALIKQIVSKTQAAGSCAQILSDFFAAGHSSLFPWPYVKKDFDRSASEQLAQWDSPMQVKLSAWKPCLNTILIELLPWALLVNQSKWDLWLFEGEKIVLLIPAGKVIVPPNFKEPFQIGIYWADSNTVHKSSALKLEHDLMSPKWKDGTSTEVVSLDEEGFVHVDIKLGAFPGHQKLCQFCISSVVRHGIQILQIEDRTIVLNSTPYQIFYQAVMSADVDVSSLMADEALVNMGEILKAAGCDYNNGAAVAGVYRVAGKNMAPLEALVFGVGQTVLTVVISITRIPATL</sequence>
<evidence type="ECO:0000313" key="19">
    <source>
        <dbReference type="Proteomes" id="UP000886611"/>
    </source>
</evidence>
<dbReference type="SUPFAM" id="SSF57667">
    <property type="entry name" value="beta-beta-alpha zinc fingers"/>
    <property type="match status" value="1"/>
</dbReference>
<feature type="region of interest" description="Disordered" evidence="16">
    <location>
        <begin position="1311"/>
        <end position="1330"/>
    </location>
</feature>
<evidence type="ECO:0000256" key="6">
    <source>
        <dbReference type="ARBA" id="ARBA00022692"/>
    </source>
</evidence>
<keyword evidence="6" id="KW-0812">Transmembrane</keyword>
<dbReference type="Pfam" id="PF10190">
    <property type="entry name" value="Tmemb_170"/>
    <property type="match status" value="1"/>
</dbReference>
<evidence type="ECO:0000256" key="15">
    <source>
        <dbReference type="PROSITE-ProRule" id="PRU00042"/>
    </source>
</evidence>
<keyword evidence="9 15" id="KW-0863">Zinc-finger</keyword>
<dbReference type="FunFam" id="3.30.160.60:FF:000311">
    <property type="entry name" value="protein odd-skipped-related 2 isoform X1"/>
    <property type="match status" value="1"/>
</dbReference>
<feature type="compositionally biased region" description="Low complexity" evidence="16">
    <location>
        <begin position="1792"/>
        <end position="1809"/>
    </location>
</feature>
<keyword evidence="11" id="KW-1133">Transmembrane helix</keyword>
<evidence type="ECO:0000256" key="4">
    <source>
        <dbReference type="ARBA" id="ARBA00006545"/>
    </source>
</evidence>
<dbReference type="InterPro" id="IPR013087">
    <property type="entry name" value="Znf_C2H2_type"/>
</dbReference>
<dbReference type="Proteomes" id="UP000886611">
    <property type="component" value="Unassembled WGS sequence"/>
</dbReference>
<comment type="caution">
    <text evidence="18">The sequence shown here is derived from an EMBL/GenBank/DDBJ whole genome shotgun (WGS) entry which is preliminary data.</text>
</comment>
<evidence type="ECO:0000259" key="17">
    <source>
        <dbReference type="PROSITE" id="PS50157"/>
    </source>
</evidence>
<dbReference type="PANTHER" id="PTHR12517">
    <property type="entry name" value="VACUOLAR PROTEIN SORTING-ASSOCIATED PROTEIN 13B"/>
    <property type="match status" value="1"/>
</dbReference>
<name>A0A8X7XBP7_POLSE</name>
<dbReference type="PROSITE" id="PS50157">
    <property type="entry name" value="ZINC_FINGER_C2H2_2"/>
    <property type="match status" value="2"/>
</dbReference>
<feature type="domain" description="C2H2-type" evidence="17">
    <location>
        <begin position="166"/>
        <end position="193"/>
    </location>
</feature>
<dbReference type="InterPro" id="IPR039782">
    <property type="entry name" value="VPS13B"/>
</dbReference>
<evidence type="ECO:0000256" key="1">
    <source>
        <dbReference type="ARBA" id="ARBA00004123"/>
    </source>
</evidence>